<feature type="region of interest" description="Disordered" evidence="5">
    <location>
        <begin position="385"/>
        <end position="408"/>
    </location>
</feature>
<organism evidence="8">
    <name type="scientific">Chlamydomonas leiostraca</name>
    <dbReference type="NCBI Taxonomy" id="1034604"/>
    <lineage>
        <taxon>Eukaryota</taxon>
        <taxon>Viridiplantae</taxon>
        <taxon>Chlorophyta</taxon>
        <taxon>core chlorophytes</taxon>
        <taxon>Chlorophyceae</taxon>
        <taxon>CS clade</taxon>
        <taxon>Chlamydomonadales</taxon>
        <taxon>Chlamydomonadaceae</taxon>
        <taxon>Chlamydomonas</taxon>
    </lineage>
</organism>
<dbReference type="InterPro" id="IPR050186">
    <property type="entry name" value="TPT_transporter"/>
</dbReference>
<feature type="transmembrane region" description="Helical" evidence="6">
    <location>
        <begin position="240"/>
        <end position="258"/>
    </location>
</feature>
<reference evidence="8" key="1">
    <citation type="submission" date="2021-01" db="EMBL/GenBank/DDBJ databases">
        <authorList>
            <person name="Corre E."/>
            <person name="Pelletier E."/>
            <person name="Niang G."/>
            <person name="Scheremetjew M."/>
            <person name="Finn R."/>
            <person name="Kale V."/>
            <person name="Holt S."/>
            <person name="Cochrane G."/>
            <person name="Meng A."/>
            <person name="Brown T."/>
            <person name="Cohen L."/>
        </authorList>
    </citation>
    <scope>NUCLEOTIDE SEQUENCE</scope>
    <source>
        <strain evidence="8">SAG 11-49</strain>
    </source>
</reference>
<evidence type="ECO:0000256" key="6">
    <source>
        <dbReference type="SAM" id="Phobius"/>
    </source>
</evidence>
<feature type="transmembrane region" description="Helical" evidence="6">
    <location>
        <begin position="90"/>
        <end position="109"/>
    </location>
</feature>
<evidence type="ECO:0000259" key="7">
    <source>
        <dbReference type="Pfam" id="PF03151"/>
    </source>
</evidence>
<evidence type="ECO:0000256" key="3">
    <source>
        <dbReference type="ARBA" id="ARBA00022989"/>
    </source>
</evidence>
<proteinExistence type="predicted"/>
<evidence type="ECO:0000256" key="4">
    <source>
        <dbReference type="ARBA" id="ARBA00023136"/>
    </source>
</evidence>
<dbReference type="GO" id="GO:0016020">
    <property type="term" value="C:membrane"/>
    <property type="evidence" value="ECO:0007669"/>
    <property type="project" value="UniProtKB-SubCell"/>
</dbReference>
<keyword evidence="3 6" id="KW-1133">Transmembrane helix</keyword>
<gene>
    <name evidence="8" type="ORF">CLEI1391_LOCUS2445</name>
</gene>
<evidence type="ECO:0000256" key="5">
    <source>
        <dbReference type="SAM" id="MobiDB-lite"/>
    </source>
</evidence>
<feature type="transmembrane region" description="Helical" evidence="6">
    <location>
        <begin position="293"/>
        <end position="309"/>
    </location>
</feature>
<feature type="transmembrane region" description="Helical" evidence="6">
    <location>
        <begin position="48"/>
        <end position="70"/>
    </location>
</feature>
<name>A0A7S0R4Z7_9CHLO</name>
<feature type="transmembrane region" description="Helical" evidence="6">
    <location>
        <begin position="202"/>
        <end position="220"/>
    </location>
</feature>
<evidence type="ECO:0000256" key="2">
    <source>
        <dbReference type="ARBA" id="ARBA00022692"/>
    </source>
</evidence>
<feature type="domain" description="Sugar phosphate transporter" evidence="7">
    <location>
        <begin position="23"/>
        <end position="307"/>
    </location>
</feature>
<dbReference type="PANTHER" id="PTHR11132">
    <property type="entry name" value="SOLUTE CARRIER FAMILY 35"/>
    <property type="match status" value="1"/>
</dbReference>
<feature type="transmembrane region" description="Helical" evidence="6">
    <location>
        <begin position="147"/>
        <end position="166"/>
    </location>
</feature>
<keyword evidence="4 6" id="KW-0472">Membrane</keyword>
<feature type="transmembrane region" description="Helical" evidence="6">
    <location>
        <begin position="21"/>
        <end position="42"/>
    </location>
</feature>
<comment type="subcellular location">
    <subcellularLocation>
        <location evidence="1">Membrane</location>
        <topology evidence="1">Multi-pass membrane protein</topology>
    </subcellularLocation>
</comment>
<dbReference type="AlphaFoldDB" id="A0A7S0R4Z7"/>
<dbReference type="EMBL" id="HBFB01004509">
    <property type="protein sequence ID" value="CAD8667307.1"/>
    <property type="molecule type" value="Transcribed_RNA"/>
</dbReference>
<feature type="compositionally biased region" description="Low complexity" evidence="5">
    <location>
        <begin position="389"/>
        <end position="400"/>
    </location>
</feature>
<dbReference type="Pfam" id="PF03151">
    <property type="entry name" value="TPT"/>
    <property type="match status" value="1"/>
</dbReference>
<sequence>MAPAVQDAASRAKVIKEVVRSYTYVLIWMGISCSVILFNKWLLAYSGFPFPIALTLWHMFFCSFVGVLAVRILKLVKSHNMTSRDYLKRVMPIGLLYAGSLWLSNSAYLYLSVSFIQMTKSLMPGLVYASGVLLGTEKYSRGVTLNMVMIAFGVLVCAMGEMNLVVKGLVQQLTALGFEAMRLTMVQVLMNSKGLAMNPMQSLYYVSPACFICLFVPFLAVELPALTTRTDWVFNPSVMLANALTAFILNLAVFLLIGKTSALTMNIAGVIKDWMLIFFSFSLFHAPVTPLNLAGYAFCCSGVVVYNHMKLQAIKAKVAAGNKDEEKGGGGANGSLPVHVERTKEDILSEIRRLQSEMSALEDRVALSGKMMNGSSVVIGGAGGGAGGPAAADLGAPGDASAQDDKDK</sequence>
<keyword evidence="2 6" id="KW-0812">Transmembrane</keyword>
<evidence type="ECO:0000256" key="1">
    <source>
        <dbReference type="ARBA" id="ARBA00004141"/>
    </source>
</evidence>
<feature type="transmembrane region" description="Helical" evidence="6">
    <location>
        <begin position="115"/>
        <end position="135"/>
    </location>
</feature>
<dbReference type="InterPro" id="IPR004853">
    <property type="entry name" value="Sugar_P_trans_dom"/>
</dbReference>
<protein>
    <recommendedName>
        <fullName evidence="7">Sugar phosphate transporter domain-containing protein</fullName>
    </recommendedName>
</protein>
<accession>A0A7S0R4Z7</accession>
<evidence type="ECO:0000313" key="8">
    <source>
        <dbReference type="EMBL" id="CAD8667307.1"/>
    </source>
</evidence>